<dbReference type="Proteomes" id="UP000052946">
    <property type="component" value="Unassembled WGS sequence"/>
</dbReference>
<sequence>MQYISDEDYKTAKKNGIHKNLVYQRVHVCHWDVEEAITREVVKGQKSKKVMHLLDHAINNGINLTYGAVVGRMNKGYNDHQIVWIRKNQRPNPNWDQDYKKYEQMAVENDIPASEYERRVNKELWAMHKAATMSLKQEKITKKRVAQLNRKQIG</sequence>
<evidence type="ECO:0000313" key="1">
    <source>
        <dbReference type="EMBL" id="GAQ18005.1"/>
    </source>
</evidence>
<dbReference type="RefSeq" id="WP_058950163.1">
    <property type="nucleotide sequence ID" value="NZ_BBXV01000023.1"/>
</dbReference>
<name>A0A0U9H5K6_9BACI</name>
<comment type="caution">
    <text evidence="1">The sequence shown here is derived from an EMBL/GenBank/DDBJ whole genome shotgun (WGS) entry which is preliminary data.</text>
</comment>
<dbReference type="EMBL" id="BBXV01000023">
    <property type="protein sequence ID" value="GAQ18005.1"/>
    <property type="molecule type" value="Genomic_DNA"/>
</dbReference>
<dbReference type="AlphaFoldDB" id="A0A0U9H5K6"/>
<gene>
    <name evidence="1" type="ORF">OPHB3_1944</name>
</gene>
<proteinExistence type="predicted"/>
<reference evidence="1 2" key="2">
    <citation type="journal article" date="2016" name="Genome Announc.">
        <title>Draft Genome Sequence of Oceanobacillus picturae Heshi-B3, Isolated from Fermented Rice Bran in a Traditional Japanese Seafood Dish.</title>
        <authorList>
            <person name="Akuzawa S."/>
            <person name="Nagaoka J."/>
            <person name="Kanekatsu M."/>
            <person name="Kanesaki Y."/>
            <person name="Suzuki T."/>
        </authorList>
    </citation>
    <scope>NUCLEOTIDE SEQUENCE [LARGE SCALE GENOMIC DNA]</scope>
    <source>
        <strain evidence="1 2">Heshi-B3</strain>
    </source>
</reference>
<protein>
    <submittedName>
        <fullName evidence="1">Ferritin heavy chain-like</fullName>
    </submittedName>
</protein>
<accession>A0A0U9H5K6</accession>
<reference evidence="2" key="1">
    <citation type="submission" date="2015-07" db="EMBL/GenBank/DDBJ databases">
        <title>Draft Genome Sequence of Oceanobacillus picturae Heshi-B3 that Was Isolated from Fermented Rice Bran with Aging Salted Mackerel, Which Was Named Heshiko as Traditional Fermented Seafood in Japan.</title>
        <authorList>
            <person name="Akuzawa S."/>
            <person name="Nakagawa J."/>
            <person name="Kanekatsu T."/>
            <person name="Kanesaki Y."/>
            <person name="Suzuki T."/>
        </authorList>
    </citation>
    <scope>NUCLEOTIDE SEQUENCE [LARGE SCALE GENOMIC DNA]</scope>
    <source>
        <strain evidence="2">Heshi-B3</strain>
    </source>
</reference>
<organism evidence="1 2">
    <name type="scientific">Oceanobacillus picturae</name>
    <dbReference type="NCBI Taxonomy" id="171693"/>
    <lineage>
        <taxon>Bacteria</taxon>
        <taxon>Bacillati</taxon>
        <taxon>Bacillota</taxon>
        <taxon>Bacilli</taxon>
        <taxon>Bacillales</taxon>
        <taxon>Bacillaceae</taxon>
        <taxon>Oceanobacillus</taxon>
    </lineage>
</organism>
<dbReference type="OrthoDB" id="2418506at2"/>
<evidence type="ECO:0000313" key="2">
    <source>
        <dbReference type="Proteomes" id="UP000052946"/>
    </source>
</evidence>